<evidence type="ECO:0000313" key="2">
    <source>
        <dbReference type="EMBL" id="KAK3364843.1"/>
    </source>
</evidence>
<feature type="compositionally biased region" description="Low complexity" evidence="1">
    <location>
        <begin position="337"/>
        <end position="352"/>
    </location>
</feature>
<feature type="compositionally biased region" description="Basic residues" evidence="1">
    <location>
        <begin position="27"/>
        <end position="36"/>
    </location>
</feature>
<feature type="region of interest" description="Disordered" evidence="1">
    <location>
        <begin position="116"/>
        <end position="160"/>
    </location>
</feature>
<feature type="region of interest" description="Disordered" evidence="1">
    <location>
        <begin position="179"/>
        <end position="198"/>
    </location>
</feature>
<sequence length="418" mass="46579">MEDSALFRDTQQHLRDWSPQDLLPLIPKHKGRKRLRGSSPRVGDDVREWFRPSTRRPVVEDSWTNLRPPSAPSGMRLVVERDVPVVVDGIRQTSLQRWEATLERQPAKAQAYRLRRAGAGAPPPRSINPRVVNSRGRRVDGTRRPDTPIESVADHGDGFRLPSAPSSPIGEMALAIRSPGPSQARSQAPAFSSPALPPASPAIGAPPILRAESLIYKSPSPKEVIPKLGRPRIESPSPFDIQNYEGDWPDEMFTISIHRPANTSPVTLLDNMPHHTCCVFGRLQDSAKRPWLFAHGYRCPVGRRIRQATILIEDTPSPRPPSPSPRPPSRSPPIVIRDTPSSRPRSPSPRDSSPNDRVFRGRRVRDWSPQDLLPLIPEHKGGKRLPGSSPDEMSRERRRLGVTSWPDTSLRSSGCRLG</sequence>
<reference evidence="2" key="1">
    <citation type="journal article" date="2023" name="Mol. Phylogenet. Evol.">
        <title>Genome-scale phylogeny and comparative genomics of the fungal order Sordariales.</title>
        <authorList>
            <person name="Hensen N."/>
            <person name="Bonometti L."/>
            <person name="Westerberg I."/>
            <person name="Brannstrom I.O."/>
            <person name="Guillou S."/>
            <person name="Cros-Aarteil S."/>
            <person name="Calhoun S."/>
            <person name="Haridas S."/>
            <person name="Kuo A."/>
            <person name="Mondo S."/>
            <person name="Pangilinan J."/>
            <person name="Riley R."/>
            <person name="LaButti K."/>
            <person name="Andreopoulos B."/>
            <person name="Lipzen A."/>
            <person name="Chen C."/>
            <person name="Yan M."/>
            <person name="Daum C."/>
            <person name="Ng V."/>
            <person name="Clum A."/>
            <person name="Steindorff A."/>
            <person name="Ohm R.A."/>
            <person name="Martin F."/>
            <person name="Silar P."/>
            <person name="Natvig D.O."/>
            <person name="Lalanne C."/>
            <person name="Gautier V."/>
            <person name="Ament-Velasquez S.L."/>
            <person name="Kruys A."/>
            <person name="Hutchinson M.I."/>
            <person name="Powell A.J."/>
            <person name="Barry K."/>
            <person name="Miller A.N."/>
            <person name="Grigoriev I.V."/>
            <person name="Debuchy R."/>
            <person name="Gladieux P."/>
            <person name="Hiltunen Thoren M."/>
            <person name="Johannesson H."/>
        </authorList>
    </citation>
    <scope>NUCLEOTIDE SEQUENCE</scope>
    <source>
        <strain evidence="2">CBS 958.72</strain>
    </source>
</reference>
<dbReference type="AlphaFoldDB" id="A0AAE0MZQ7"/>
<reference evidence="2" key="2">
    <citation type="submission" date="2023-06" db="EMBL/GenBank/DDBJ databases">
        <authorList>
            <consortium name="Lawrence Berkeley National Laboratory"/>
            <person name="Haridas S."/>
            <person name="Hensen N."/>
            <person name="Bonometti L."/>
            <person name="Westerberg I."/>
            <person name="Brannstrom I.O."/>
            <person name="Guillou S."/>
            <person name="Cros-Aarteil S."/>
            <person name="Calhoun S."/>
            <person name="Kuo A."/>
            <person name="Mondo S."/>
            <person name="Pangilinan J."/>
            <person name="Riley R."/>
            <person name="Labutti K."/>
            <person name="Andreopoulos B."/>
            <person name="Lipzen A."/>
            <person name="Chen C."/>
            <person name="Yanf M."/>
            <person name="Daum C."/>
            <person name="Ng V."/>
            <person name="Clum A."/>
            <person name="Steindorff A."/>
            <person name="Ohm R."/>
            <person name="Martin F."/>
            <person name="Silar P."/>
            <person name="Natvig D."/>
            <person name="Lalanne C."/>
            <person name="Gautier V."/>
            <person name="Ament-Velasquez S.L."/>
            <person name="Kruys A."/>
            <person name="Hutchinson M.I."/>
            <person name="Powell A.J."/>
            <person name="Barry K."/>
            <person name="Miller A.N."/>
            <person name="Grigoriev I.V."/>
            <person name="Debuchy R."/>
            <person name="Gladieux P."/>
            <person name="Thoren M.H."/>
            <person name="Johannesson H."/>
        </authorList>
    </citation>
    <scope>NUCLEOTIDE SEQUENCE</scope>
    <source>
        <strain evidence="2">CBS 958.72</strain>
    </source>
</reference>
<comment type="caution">
    <text evidence="2">The sequence shown here is derived from an EMBL/GenBank/DDBJ whole genome shotgun (WGS) entry which is preliminary data.</text>
</comment>
<gene>
    <name evidence="2" type="ORF">B0T24DRAFT_723906</name>
</gene>
<feature type="compositionally biased region" description="Basic and acidic residues" evidence="1">
    <location>
        <begin position="137"/>
        <end position="158"/>
    </location>
</feature>
<feature type="region of interest" description="Disordered" evidence="1">
    <location>
        <begin position="311"/>
        <end position="418"/>
    </location>
</feature>
<evidence type="ECO:0000256" key="1">
    <source>
        <dbReference type="SAM" id="MobiDB-lite"/>
    </source>
</evidence>
<name>A0AAE0MZQ7_9PEZI</name>
<feature type="compositionally biased region" description="Pro residues" evidence="1">
    <location>
        <begin position="317"/>
        <end position="331"/>
    </location>
</feature>
<accession>A0AAE0MZQ7</accession>
<organism evidence="2 3">
    <name type="scientific">Lasiosphaeria ovina</name>
    <dbReference type="NCBI Taxonomy" id="92902"/>
    <lineage>
        <taxon>Eukaryota</taxon>
        <taxon>Fungi</taxon>
        <taxon>Dikarya</taxon>
        <taxon>Ascomycota</taxon>
        <taxon>Pezizomycotina</taxon>
        <taxon>Sordariomycetes</taxon>
        <taxon>Sordariomycetidae</taxon>
        <taxon>Sordariales</taxon>
        <taxon>Lasiosphaeriaceae</taxon>
        <taxon>Lasiosphaeria</taxon>
    </lineage>
</organism>
<protein>
    <submittedName>
        <fullName evidence="2">Uncharacterized protein</fullName>
    </submittedName>
</protein>
<feature type="compositionally biased region" description="Basic and acidic residues" evidence="1">
    <location>
        <begin position="353"/>
        <end position="368"/>
    </location>
</feature>
<keyword evidence="3" id="KW-1185">Reference proteome</keyword>
<evidence type="ECO:0000313" key="3">
    <source>
        <dbReference type="Proteomes" id="UP001287356"/>
    </source>
</evidence>
<dbReference type="Proteomes" id="UP001287356">
    <property type="component" value="Unassembled WGS sequence"/>
</dbReference>
<feature type="region of interest" description="Disordered" evidence="1">
    <location>
        <begin position="23"/>
        <end position="48"/>
    </location>
</feature>
<proteinExistence type="predicted"/>
<dbReference type="EMBL" id="JAULSN010000009">
    <property type="protein sequence ID" value="KAK3364843.1"/>
    <property type="molecule type" value="Genomic_DNA"/>
</dbReference>